<evidence type="ECO:0000256" key="3">
    <source>
        <dbReference type="ARBA" id="ARBA00022553"/>
    </source>
</evidence>
<dbReference type="InterPro" id="IPR036890">
    <property type="entry name" value="HATPase_C_sf"/>
</dbReference>
<dbReference type="PANTHER" id="PTHR43547">
    <property type="entry name" value="TWO-COMPONENT HISTIDINE KINASE"/>
    <property type="match status" value="1"/>
</dbReference>
<protein>
    <recommendedName>
        <fullName evidence="2">histidine kinase</fullName>
        <ecNumber evidence="2">2.7.13.3</ecNumber>
    </recommendedName>
</protein>
<comment type="catalytic activity">
    <reaction evidence="1">
        <text>ATP + protein L-histidine = ADP + protein N-phospho-L-histidine.</text>
        <dbReference type="EC" id="2.7.13.3"/>
    </reaction>
</comment>
<name>A0A1I3Q7Y6_9BURK</name>
<dbReference type="RefSeq" id="WP_177228303.1">
    <property type="nucleotide sequence ID" value="NZ_CP041743.1"/>
</dbReference>
<evidence type="ECO:0000313" key="6">
    <source>
        <dbReference type="EMBL" id="SFJ29236.1"/>
    </source>
</evidence>
<dbReference type="Gene3D" id="3.30.565.10">
    <property type="entry name" value="Histidine kinase-like ATPase, C-terminal domain"/>
    <property type="match status" value="1"/>
</dbReference>
<dbReference type="InterPro" id="IPR004358">
    <property type="entry name" value="Sig_transdc_His_kin-like_C"/>
</dbReference>
<dbReference type="Proteomes" id="UP000199548">
    <property type="component" value="Unassembled WGS sequence"/>
</dbReference>
<dbReference type="SUPFAM" id="SSF55874">
    <property type="entry name" value="ATPase domain of HSP90 chaperone/DNA topoisomerase II/histidine kinase"/>
    <property type="match status" value="1"/>
</dbReference>
<keyword evidence="6" id="KW-0418">Kinase</keyword>
<dbReference type="EC" id="2.7.13.3" evidence="2"/>
<proteinExistence type="predicted"/>
<accession>A0A1I3Q7Y6</accession>
<gene>
    <name evidence="6" type="ORF">SAMN05192543_106226</name>
</gene>
<dbReference type="GO" id="GO:0000155">
    <property type="term" value="F:phosphorelay sensor kinase activity"/>
    <property type="evidence" value="ECO:0007669"/>
    <property type="project" value="TreeGrafter"/>
</dbReference>
<dbReference type="Pfam" id="PF02518">
    <property type="entry name" value="HATPase_c"/>
    <property type="match status" value="1"/>
</dbReference>
<dbReference type="SMART" id="SM00387">
    <property type="entry name" value="HATPase_c"/>
    <property type="match status" value="1"/>
</dbReference>
<dbReference type="InterPro" id="IPR005467">
    <property type="entry name" value="His_kinase_dom"/>
</dbReference>
<sequence length="378" mass="40886">MMHVFLANNRHELIERCRVKVAQRPARKATAMQLQNGVPLFLEQLIATLRTEQTAKPMDSRGISGPSGGGASSSEIGKTAALHGRELLTLGFSVDQVVHDYGDLCQAITDLAYERDAPFLIDEFRTLNRCLDNAIADAVTEFSYQHDLAIADRQASEANEQLGVFAHELRSRLQTATLAFTAVKTGNLSLSGATGAVLERSLGELRNLIDQSMDEVRVAAGTSLRPRTFSVADFIAEVRIAADLAAQIRGSQLTVSKVDPGLAIHGDRDQLYSAVAGLLQNAFKFTHHHTEVTLNAYALADHILIDVRDHCGGLPPGSAEKMFLPFVQNSEDRSGVGLGLSMARHGVEANGGVLSVRNIPDTGCVFTITLPRYANETE</sequence>
<dbReference type="PANTHER" id="PTHR43547:SF2">
    <property type="entry name" value="HYBRID SIGNAL TRANSDUCTION HISTIDINE KINASE C"/>
    <property type="match status" value="1"/>
</dbReference>
<keyword evidence="3" id="KW-0597">Phosphoprotein</keyword>
<feature type="region of interest" description="Disordered" evidence="4">
    <location>
        <begin position="55"/>
        <end position="75"/>
    </location>
</feature>
<dbReference type="PRINTS" id="PR00344">
    <property type="entry name" value="BCTRLSENSOR"/>
</dbReference>
<evidence type="ECO:0000256" key="1">
    <source>
        <dbReference type="ARBA" id="ARBA00000085"/>
    </source>
</evidence>
<evidence type="ECO:0000256" key="4">
    <source>
        <dbReference type="SAM" id="MobiDB-lite"/>
    </source>
</evidence>
<feature type="domain" description="Histidine kinase" evidence="5">
    <location>
        <begin position="164"/>
        <end position="374"/>
    </location>
</feature>
<dbReference type="PROSITE" id="PS50109">
    <property type="entry name" value="HIS_KIN"/>
    <property type="match status" value="1"/>
</dbReference>
<reference evidence="6 7" key="1">
    <citation type="submission" date="2016-10" db="EMBL/GenBank/DDBJ databases">
        <authorList>
            <person name="de Groot N.N."/>
        </authorList>
    </citation>
    <scope>NUCLEOTIDE SEQUENCE [LARGE SCALE GENOMIC DNA]</scope>
    <source>
        <strain evidence="6 7">LMG 23650</strain>
    </source>
</reference>
<dbReference type="InterPro" id="IPR003594">
    <property type="entry name" value="HATPase_dom"/>
</dbReference>
<dbReference type="AlphaFoldDB" id="A0A1I3Q7Y6"/>
<evidence type="ECO:0000256" key="2">
    <source>
        <dbReference type="ARBA" id="ARBA00012438"/>
    </source>
</evidence>
<keyword evidence="7" id="KW-1185">Reference proteome</keyword>
<dbReference type="EMBL" id="FOQU01000006">
    <property type="protein sequence ID" value="SFJ29236.1"/>
    <property type="molecule type" value="Genomic_DNA"/>
</dbReference>
<organism evidence="6 7">
    <name type="scientific">Paraburkholderia megapolitana</name>
    <dbReference type="NCBI Taxonomy" id="420953"/>
    <lineage>
        <taxon>Bacteria</taxon>
        <taxon>Pseudomonadati</taxon>
        <taxon>Pseudomonadota</taxon>
        <taxon>Betaproteobacteria</taxon>
        <taxon>Burkholderiales</taxon>
        <taxon>Burkholderiaceae</taxon>
        <taxon>Paraburkholderia</taxon>
    </lineage>
</organism>
<dbReference type="STRING" id="420953.SAMN05192543_106226"/>
<evidence type="ECO:0000259" key="5">
    <source>
        <dbReference type="PROSITE" id="PS50109"/>
    </source>
</evidence>
<keyword evidence="6" id="KW-0808">Transferase</keyword>
<evidence type="ECO:0000313" key="7">
    <source>
        <dbReference type="Proteomes" id="UP000199548"/>
    </source>
</evidence>